<dbReference type="InterPro" id="IPR050351">
    <property type="entry name" value="BphY/WalK/GraS-like"/>
</dbReference>
<dbReference type="PANTHER" id="PTHR42878:SF7">
    <property type="entry name" value="SENSOR HISTIDINE KINASE GLRK"/>
    <property type="match status" value="1"/>
</dbReference>
<keyword evidence="4" id="KW-0808">Transferase</keyword>
<name>A0ABQ1N5Q7_9BACT</name>
<dbReference type="PRINTS" id="PR00344">
    <property type="entry name" value="BCTRLSENSOR"/>
</dbReference>
<dbReference type="InterPro" id="IPR000014">
    <property type="entry name" value="PAS"/>
</dbReference>
<dbReference type="EMBL" id="BMEC01000022">
    <property type="protein sequence ID" value="GGC54992.1"/>
    <property type="molecule type" value="Genomic_DNA"/>
</dbReference>
<dbReference type="CDD" id="cd00075">
    <property type="entry name" value="HATPase"/>
    <property type="match status" value="1"/>
</dbReference>
<keyword evidence="5" id="KW-0547">Nucleotide-binding</keyword>
<dbReference type="Gene3D" id="1.10.287.130">
    <property type="match status" value="1"/>
</dbReference>
<dbReference type="PANTHER" id="PTHR42878">
    <property type="entry name" value="TWO-COMPONENT HISTIDINE KINASE"/>
    <property type="match status" value="1"/>
</dbReference>
<dbReference type="EC" id="2.7.13.3" evidence="3"/>
<keyword evidence="6" id="KW-0418">Kinase</keyword>
<comment type="catalytic activity">
    <reaction evidence="1">
        <text>ATP + protein L-histidine = ADP + protein N-phospho-L-histidine.</text>
        <dbReference type="EC" id="2.7.13.3"/>
    </reaction>
</comment>
<evidence type="ECO:0000256" key="7">
    <source>
        <dbReference type="ARBA" id="ARBA00022840"/>
    </source>
</evidence>
<evidence type="ECO:0000256" key="1">
    <source>
        <dbReference type="ARBA" id="ARBA00000085"/>
    </source>
</evidence>
<evidence type="ECO:0000256" key="6">
    <source>
        <dbReference type="ARBA" id="ARBA00022777"/>
    </source>
</evidence>
<dbReference type="InterPro" id="IPR036890">
    <property type="entry name" value="HATPase_C_sf"/>
</dbReference>
<keyword evidence="7" id="KW-0067">ATP-binding</keyword>
<proteinExistence type="predicted"/>
<evidence type="ECO:0000256" key="5">
    <source>
        <dbReference type="ARBA" id="ARBA00022741"/>
    </source>
</evidence>
<dbReference type="Pfam" id="PF02518">
    <property type="entry name" value="HATPase_c"/>
    <property type="match status" value="1"/>
</dbReference>
<keyword evidence="11" id="KW-1185">Reference proteome</keyword>
<evidence type="ECO:0000256" key="4">
    <source>
        <dbReference type="ARBA" id="ARBA00022679"/>
    </source>
</evidence>
<protein>
    <recommendedName>
        <fullName evidence="3">histidine kinase</fullName>
        <ecNumber evidence="3">2.7.13.3</ecNumber>
    </recommendedName>
</protein>
<dbReference type="PROSITE" id="PS50109">
    <property type="entry name" value="HIS_KIN"/>
    <property type="match status" value="1"/>
</dbReference>
<dbReference type="SMART" id="SM00387">
    <property type="entry name" value="HATPase_c"/>
    <property type="match status" value="1"/>
</dbReference>
<sequence length="484" mass="55210">MESAENITLYIQDQMYEFFEKNQLPIFLFHTISKKVVAYNSAFLQKTAHYKHLVSIWTANYSSENTPSTFVEHSKNKFQLLSSNLGEDLLLIQIIELTQSPAGGGKLTSKQDVLNQKKNSSKAFDFFKEKVETAFLKVFEIAPLGFVFTDADFKVLWSNEKSHQLLGRSSLSQSSFVDAILVDNIDEFWCRVKENKKASTPVSSSFSIKNIKSGTDLFIKCTALANPVGDEGAEGFIFLLEDETEKTNFSQEIKTKSLELNQINHELDKFLYSVSHNIRGPIASLEGLLKVIEISDLNAVNQLKHHLRLNLRLLNSFVHDISNVATNIHTHVKYKEINLYDMVDELLLFMNNIYELNAVKKINVPYDYTLISDPDRLAIVLKGILKNSYQYRDIGKNNLIIEVNVSKNEDFHLIEIVDNGIGIKDEVKPRIFDMFYRGTELSTGNGMGLHNTREILKKIGGTMNIESRDRLWTKAKMYLPVDPN</sequence>
<evidence type="ECO:0000256" key="3">
    <source>
        <dbReference type="ARBA" id="ARBA00012438"/>
    </source>
</evidence>
<dbReference type="SUPFAM" id="SSF47384">
    <property type="entry name" value="Homodimeric domain of signal transducing histidine kinase"/>
    <property type="match status" value="1"/>
</dbReference>
<dbReference type="RefSeq" id="WP_188467687.1">
    <property type="nucleotide sequence ID" value="NZ_BAABHU010000022.1"/>
</dbReference>
<evidence type="ECO:0000256" key="2">
    <source>
        <dbReference type="ARBA" id="ARBA00004370"/>
    </source>
</evidence>
<comment type="subcellular location">
    <subcellularLocation>
        <location evidence="2">Membrane</location>
    </subcellularLocation>
</comment>
<evidence type="ECO:0000256" key="8">
    <source>
        <dbReference type="ARBA" id="ARBA00023012"/>
    </source>
</evidence>
<evidence type="ECO:0000259" key="9">
    <source>
        <dbReference type="PROSITE" id="PS50109"/>
    </source>
</evidence>
<organism evidence="10 11">
    <name type="scientific">Marivirga lumbricoides</name>
    <dbReference type="NCBI Taxonomy" id="1046115"/>
    <lineage>
        <taxon>Bacteria</taxon>
        <taxon>Pseudomonadati</taxon>
        <taxon>Bacteroidota</taxon>
        <taxon>Cytophagia</taxon>
        <taxon>Cytophagales</taxon>
        <taxon>Marivirgaceae</taxon>
        <taxon>Marivirga</taxon>
    </lineage>
</organism>
<dbReference type="InterPro" id="IPR005467">
    <property type="entry name" value="His_kinase_dom"/>
</dbReference>
<dbReference type="Gene3D" id="3.30.565.10">
    <property type="entry name" value="Histidine kinase-like ATPase, C-terminal domain"/>
    <property type="match status" value="1"/>
</dbReference>
<reference evidence="11" key="1">
    <citation type="journal article" date="2019" name="Int. J. Syst. Evol. Microbiol.">
        <title>The Global Catalogue of Microorganisms (GCM) 10K type strain sequencing project: providing services to taxonomists for standard genome sequencing and annotation.</title>
        <authorList>
            <consortium name="The Broad Institute Genomics Platform"/>
            <consortium name="The Broad Institute Genome Sequencing Center for Infectious Disease"/>
            <person name="Wu L."/>
            <person name="Ma J."/>
        </authorList>
    </citation>
    <scope>NUCLEOTIDE SEQUENCE [LARGE SCALE GENOMIC DNA]</scope>
    <source>
        <strain evidence="11">CGMCC 1.10832</strain>
    </source>
</reference>
<evidence type="ECO:0000313" key="11">
    <source>
        <dbReference type="Proteomes" id="UP000636010"/>
    </source>
</evidence>
<dbReference type="CDD" id="cd00130">
    <property type="entry name" value="PAS"/>
    <property type="match status" value="1"/>
</dbReference>
<comment type="caution">
    <text evidence="10">The sequence shown here is derived from an EMBL/GenBank/DDBJ whole genome shotgun (WGS) entry which is preliminary data.</text>
</comment>
<keyword evidence="8" id="KW-0902">Two-component regulatory system</keyword>
<dbReference type="Proteomes" id="UP000636010">
    <property type="component" value="Unassembled WGS sequence"/>
</dbReference>
<dbReference type="InterPro" id="IPR004358">
    <property type="entry name" value="Sig_transdc_His_kin-like_C"/>
</dbReference>
<dbReference type="SUPFAM" id="SSF55874">
    <property type="entry name" value="ATPase domain of HSP90 chaperone/DNA topoisomerase II/histidine kinase"/>
    <property type="match status" value="1"/>
</dbReference>
<accession>A0ABQ1N5Q7</accession>
<evidence type="ECO:0000313" key="10">
    <source>
        <dbReference type="EMBL" id="GGC54992.1"/>
    </source>
</evidence>
<dbReference type="InterPro" id="IPR036097">
    <property type="entry name" value="HisK_dim/P_sf"/>
</dbReference>
<dbReference type="InterPro" id="IPR003594">
    <property type="entry name" value="HATPase_dom"/>
</dbReference>
<gene>
    <name evidence="10" type="ORF">GCM10011506_45830</name>
</gene>
<feature type="domain" description="Histidine kinase" evidence="9">
    <location>
        <begin position="273"/>
        <end position="483"/>
    </location>
</feature>